<evidence type="ECO:0000256" key="3">
    <source>
        <dbReference type="ARBA" id="ARBA00022692"/>
    </source>
</evidence>
<reference evidence="10" key="1">
    <citation type="submission" date="2018-07" db="EMBL/GenBank/DDBJ databases">
        <authorList>
            <person name="Blom J."/>
        </authorList>
    </citation>
    <scope>NUCLEOTIDE SEQUENCE [LARGE SCALE GENOMIC DNA]</scope>
    <source>
        <strain evidence="10">CCOS 864</strain>
    </source>
</reference>
<keyword evidence="4 7" id="KW-1133">Transmembrane helix</keyword>
<dbReference type="AlphaFoldDB" id="A0A380SVX8"/>
<dbReference type="Proteomes" id="UP000255177">
    <property type="component" value="Unassembled WGS sequence"/>
</dbReference>
<dbReference type="GO" id="GO:0004713">
    <property type="term" value="F:protein tyrosine kinase activity"/>
    <property type="evidence" value="ECO:0007669"/>
    <property type="project" value="TreeGrafter"/>
</dbReference>
<feature type="coiled-coil region" evidence="6">
    <location>
        <begin position="194"/>
        <end position="247"/>
    </location>
</feature>
<sequence>MCVTSISRVLPVVPSSDIDLLTVLQSLWKQKFLIAAFSLAVGALAGIYALLTTPEYKVSTTLRPAALNDLDALNRSGVYSLPREKALISVGAALDSYDVRLGYFRANPGLFAPMREDGQTDEQAFEEFNRNSIKLVLPNAKKELDLISAYIGLELRYPKNVDGVEILNGFVKYAIETERQQMAADLSVIIKNRLNELDGKLDAARAAYEAEKASRVATLLEKDNLDRAQLQDELRALRVQLKSRRAERIAQLNEAITIARSLGLKKPTTPSSMASEGESGGNVIRTEVNNQQIPLYFMGTDALEAERNALRQRTSDDFTEPQVAQINKALMLLKNNRLIESLKQRENEDVFLQNIEPLRAEMARLNKLDFDVTRLNLVTIDKYALQPLKPIWPKTSLMIITGLMLGAMLGILVAIILHAVAQRGRDLERFTKNA</sequence>
<dbReference type="EMBL" id="UIDD01000005">
    <property type="protein sequence ID" value="SUQ62162.1"/>
    <property type="molecule type" value="Genomic_DNA"/>
</dbReference>
<evidence type="ECO:0000256" key="7">
    <source>
        <dbReference type="SAM" id="Phobius"/>
    </source>
</evidence>
<evidence type="ECO:0000256" key="6">
    <source>
        <dbReference type="SAM" id="Coils"/>
    </source>
</evidence>
<evidence type="ECO:0000313" key="9">
    <source>
        <dbReference type="EMBL" id="SUQ62162.1"/>
    </source>
</evidence>
<name>A0A380SVX8_9PSED</name>
<feature type="domain" description="Polysaccharide chain length determinant N-terminal" evidence="8">
    <location>
        <begin position="17"/>
        <end position="79"/>
    </location>
</feature>
<dbReference type="GO" id="GO:0005886">
    <property type="term" value="C:plasma membrane"/>
    <property type="evidence" value="ECO:0007669"/>
    <property type="project" value="UniProtKB-SubCell"/>
</dbReference>
<organism evidence="9 10">
    <name type="scientific">Pseudomonas wadenswilerensis</name>
    <dbReference type="NCBI Taxonomy" id="1785161"/>
    <lineage>
        <taxon>Bacteria</taxon>
        <taxon>Pseudomonadati</taxon>
        <taxon>Pseudomonadota</taxon>
        <taxon>Gammaproteobacteria</taxon>
        <taxon>Pseudomonadales</taxon>
        <taxon>Pseudomonadaceae</taxon>
        <taxon>Pseudomonas</taxon>
    </lineage>
</organism>
<evidence type="ECO:0000256" key="1">
    <source>
        <dbReference type="ARBA" id="ARBA00004651"/>
    </source>
</evidence>
<evidence type="ECO:0000259" key="8">
    <source>
        <dbReference type="Pfam" id="PF02706"/>
    </source>
</evidence>
<keyword evidence="2" id="KW-1003">Cell membrane</keyword>
<keyword evidence="6" id="KW-0175">Coiled coil</keyword>
<dbReference type="PANTHER" id="PTHR32309:SF13">
    <property type="entry name" value="FERRIC ENTEROBACTIN TRANSPORT PROTEIN FEPE"/>
    <property type="match status" value="1"/>
</dbReference>
<proteinExistence type="predicted"/>
<feature type="transmembrane region" description="Helical" evidence="7">
    <location>
        <begin position="397"/>
        <end position="420"/>
    </location>
</feature>
<comment type="subcellular location">
    <subcellularLocation>
        <location evidence="1">Cell membrane</location>
        <topology evidence="1">Multi-pass membrane protein</topology>
    </subcellularLocation>
</comment>
<keyword evidence="5 7" id="KW-0472">Membrane</keyword>
<keyword evidence="10" id="KW-1185">Reference proteome</keyword>
<protein>
    <submittedName>
        <fullName evidence="9">Chain-length determining protein</fullName>
    </submittedName>
</protein>
<evidence type="ECO:0000256" key="5">
    <source>
        <dbReference type="ARBA" id="ARBA00023136"/>
    </source>
</evidence>
<feature type="transmembrane region" description="Helical" evidence="7">
    <location>
        <begin position="32"/>
        <end position="51"/>
    </location>
</feature>
<evidence type="ECO:0000313" key="10">
    <source>
        <dbReference type="Proteomes" id="UP000255177"/>
    </source>
</evidence>
<dbReference type="PANTHER" id="PTHR32309">
    <property type="entry name" value="TYROSINE-PROTEIN KINASE"/>
    <property type="match status" value="1"/>
</dbReference>
<evidence type="ECO:0000256" key="4">
    <source>
        <dbReference type="ARBA" id="ARBA00022989"/>
    </source>
</evidence>
<dbReference type="InterPro" id="IPR003856">
    <property type="entry name" value="LPS_length_determ_N"/>
</dbReference>
<accession>A0A380SVX8</accession>
<dbReference type="Gene3D" id="3.30.1890.10">
    <property type="entry name" value="FepE-like"/>
    <property type="match status" value="2"/>
</dbReference>
<keyword evidence="3 7" id="KW-0812">Transmembrane</keyword>
<dbReference type="InterPro" id="IPR050445">
    <property type="entry name" value="Bact_polysacc_biosynth/exp"/>
</dbReference>
<dbReference type="SUPFAM" id="SSF160355">
    <property type="entry name" value="Bacterial polysaccharide co-polymerase-like"/>
    <property type="match status" value="1"/>
</dbReference>
<evidence type="ECO:0000256" key="2">
    <source>
        <dbReference type="ARBA" id="ARBA00022475"/>
    </source>
</evidence>
<gene>
    <name evidence="9" type="ORF">CCOS864_01590</name>
</gene>
<dbReference type="Pfam" id="PF02706">
    <property type="entry name" value="Wzz"/>
    <property type="match status" value="1"/>
</dbReference>